<dbReference type="InterPro" id="IPR000551">
    <property type="entry name" value="MerR-type_HTH_dom"/>
</dbReference>
<dbReference type="GO" id="GO:0003677">
    <property type="term" value="F:DNA binding"/>
    <property type="evidence" value="ECO:0007669"/>
    <property type="project" value="UniProtKB-KW"/>
</dbReference>
<feature type="domain" description="HTH merR-type" evidence="2">
    <location>
        <begin position="42"/>
        <end position="112"/>
    </location>
</feature>
<dbReference type="InterPro" id="IPR009061">
    <property type="entry name" value="DNA-bd_dom_put_sf"/>
</dbReference>
<dbReference type="PROSITE" id="PS50937">
    <property type="entry name" value="HTH_MERR_2"/>
    <property type="match status" value="1"/>
</dbReference>
<dbReference type="Pfam" id="PF13411">
    <property type="entry name" value="MerR_1"/>
    <property type="match status" value="1"/>
</dbReference>
<sequence>MGAPDGLSAGVGANGEICVFRCYEHLFADPDLVSGRSVVSAMFTIGDFAPLGQVSVRMRRHYDTIGLLQPVRVDQFTDYRFYAADQLKRLNRLVVLKDLSFTPAQVAEIIDAKVDTVELRGMLRLRQAELAERISADAARLSRIEASF</sequence>
<reference evidence="3 4" key="1">
    <citation type="submission" date="2019-03" db="EMBL/GenBank/DDBJ databases">
        <title>Genomic Encyclopedia of Type Strains, Phase IV (KMG-IV): sequencing the most valuable type-strain genomes for metagenomic binning, comparative biology and taxonomic classification.</title>
        <authorList>
            <person name="Goeker M."/>
        </authorList>
    </citation>
    <scope>NUCLEOTIDE SEQUENCE [LARGE SCALE GENOMIC DNA]</scope>
    <source>
        <strain evidence="3 4">DSM 45765</strain>
    </source>
</reference>
<comment type="caution">
    <text evidence="3">The sequence shown here is derived from an EMBL/GenBank/DDBJ whole genome shotgun (WGS) entry which is preliminary data.</text>
</comment>
<dbReference type="CDD" id="cd01107">
    <property type="entry name" value="HTH_BmrR"/>
    <property type="match status" value="1"/>
</dbReference>
<dbReference type="EMBL" id="SLXQ01000012">
    <property type="protein sequence ID" value="TCP47268.1"/>
    <property type="molecule type" value="Genomic_DNA"/>
</dbReference>
<evidence type="ECO:0000256" key="1">
    <source>
        <dbReference type="ARBA" id="ARBA00023125"/>
    </source>
</evidence>
<evidence type="ECO:0000259" key="2">
    <source>
        <dbReference type="PROSITE" id="PS50937"/>
    </source>
</evidence>
<dbReference type="AlphaFoldDB" id="A0A4R2QG17"/>
<keyword evidence="1 3" id="KW-0238">DNA-binding</keyword>
<dbReference type="PANTHER" id="PTHR30204">
    <property type="entry name" value="REDOX-CYCLING DRUG-SENSING TRANSCRIPTIONAL ACTIVATOR SOXR"/>
    <property type="match status" value="1"/>
</dbReference>
<evidence type="ECO:0000313" key="3">
    <source>
        <dbReference type="EMBL" id="TCP47268.1"/>
    </source>
</evidence>
<dbReference type="InterPro" id="IPR047057">
    <property type="entry name" value="MerR_fam"/>
</dbReference>
<organism evidence="3 4">
    <name type="scientific">Tamaricihabitans halophyticus</name>
    <dbReference type="NCBI Taxonomy" id="1262583"/>
    <lineage>
        <taxon>Bacteria</taxon>
        <taxon>Bacillati</taxon>
        <taxon>Actinomycetota</taxon>
        <taxon>Actinomycetes</taxon>
        <taxon>Pseudonocardiales</taxon>
        <taxon>Pseudonocardiaceae</taxon>
        <taxon>Tamaricihabitans</taxon>
    </lineage>
</organism>
<protein>
    <submittedName>
        <fullName evidence="3">DNA-binding transcriptional MerR regulator</fullName>
    </submittedName>
</protein>
<dbReference type="PANTHER" id="PTHR30204:SF97">
    <property type="entry name" value="MERR FAMILY REGULATORY PROTEIN"/>
    <property type="match status" value="1"/>
</dbReference>
<proteinExistence type="predicted"/>
<gene>
    <name evidence="3" type="ORF">EV191_11262</name>
</gene>
<name>A0A4R2QG17_9PSEU</name>
<evidence type="ECO:0000313" key="4">
    <source>
        <dbReference type="Proteomes" id="UP000294911"/>
    </source>
</evidence>
<dbReference type="SUPFAM" id="SSF46955">
    <property type="entry name" value="Putative DNA-binding domain"/>
    <property type="match status" value="1"/>
</dbReference>
<keyword evidence="4" id="KW-1185">Reference proteome</keyword>
<accession>A0A4R2QG17</accession>
<dbReference type="SMART" id="SM00422">
    <property type="entry name" value="HTH_MERR"/>
    <property type="match status" value="1"/>
</dbReference>
<dbReference type="Proteomes" id="UP000294911">
    <property type="component" value="Unassembled WGS sequence"/>
</dbReference>
<dbReference type="Gene3D" id="1.10.1660.10">
    <property type="match status" value="1"/>
</dbReference>
<dbReference type="GO" id="GO:0003700">
    <property type="term" value="F:DNA-binding transcription factor activity"/>
    <property type="evidence" value="ECO:0007669"/>
    <property type="project" value="InterPro"/>
</dbReference>